<dbReference type="EMBL" id="CH408030">
    <property type="protein sequence ID" value="EAQ90388.1"/>
    <property type="molecule type" value="Genomic_DNA"/>
</dbReference>
<feature type="chain" id="PRO_5004209112" description="Ferric oxidoreductase domain-containing protein" evidence="9">
    <location>
        <begin position="21"/>
        <end position="513"/>
    </location>
</feature>
<dbReference type="GO" id="GO:0006826">
    <property type="term" value="P:iron ion transport"/>
    <property type="evidence" value="ECO:0007669"/>
    <property type="project" value="TreeGrafter"/>
</dbReference>
<dbReference type="InterPro" id="IPR013130">
    <property type="entry name" value="Fe3_Rdtase_TM_dom"/>
</dbReference>
<dbReference type="Proteomes" id="UP000001056">
    <property type="component" value="Unassembled WGS sequence"/>
</dbReference>
<keyword evidence="9" id="KW-0732">Signal</keyword>
<keyword evidence="12" id="KW-1185">Reference proteome</keyword>
<feature type="transmembrane region" description="Helical" evidence="8">
    <location>
        <begin position="309"/>
        <end position="326"/>
    </location>
</feature>
<dbReference type="PANTHER" id="PTHR32361">
    <property type="entry name" value="FERRIC/CUPRIC REDUCTASE TRANSMEMBRANE COMPONENT"/>
    <property type="match status" value="1"/>
</dbReference>
<dbReference type="GO" id="GO:0006879">
    <property type="term" value="P:intracellular iron ion homeostasis"/>
    <property type="evidence" value="ECO:0007669"/>
    <property type="project" value="TreeGrafter"/>
</dbReference>
<feature type="domain" description="Ferric oxidoreductase" evidence="10">
    <location>
        <begin position="284"/>
        <end position="390"/>
    </location>
</feature>
<dbReference type="GO" id="GO:0000293">
    <property type="term" value="F:ferric-chelate reductase activity"/>
    <property type="evidence" value="ECO:0007669"/>
    <property type="project" value="TreeGrafter"/>
</dbReference>
<dbReference type="eggNOG" id="KOG0039">
    <property type="taxonomic scope" value="Eukaryota"/>
</dbReference>
<evidence type="ECO:0000256" key="9">
    <source>
        <dbReference type="SAM" id="SignalP"/>
    </source>
</evidence>
<dbReference type="PANTHER" id="PTHR32361:SF9">
    <property type="entry name" value="FERRIC REDUCTASE TRANSMEMBRANE COMPONENT 3-RELATED"/>
    <property type="match status" value="1"/>
</dbReference>
<keyword evidence="6 8" id="KW-0472">Membrane</keyword>
<feature type="transmembrane region" description="Helical" evidence="8">
    <location>
        <begin position="230"/>
        <end position="263"/>
    </location>
</feature>
<evidence type="ECO:0000256" key="2">
    <source>
        <dbReference type="ARBA" id="ARBA00022448"/>
    </source>
</evidence>
<dbReference type="GO" id="GO:0005886">
    <property type="term" value="C:plasma membrane"/>
    <property type="evidence" value="ECO:0007669"/>
    <property type="project" value="TreeGrafter"/>
</dbReference>
<keyword evidence="5" id="KW-0406">Ion transport</keyword>
<dbReference type="InParanoid" id="Q2HBT1"/>
<feature type="transmembrane region" description="Helical" evidence="8">
    <location>
        <begin position="374"/>
        <end position="396"/>
    </location>
</feature>
<comment type="subcellular location">
    <subcellularLocation>
        <location evidence="1">Membrane</location>
        <topology evidence="1">Multi-pass membrane protein</topology>
    </subcellularLocation>
</comment>
<evidence type="ECO:0000256" key="1">
    <source>
        <dbReference type="ARBA" id="ARBA00004141"/>
    </source>
</evidence>
<dbReference type="Pfam" id="PF01794">
    <property type="entry name" value="Ferric_reduct"/>
    <property type="match status" value="1"/>
</dbReference>
<evidence type="ECO:0000256" key="3">
    <source>
        <dbReference type="ARBA" id="ARBA00022692"/>
    </source>
</evidence>
<dbReference type="GeneID" id="4388439"/>
<evidence type="ECO:0000259" key="10">
    <source>
        <dbReference type="Pfam" id="PF01794"/>
    </source>
</evidence>
<evidence type="ECO:0000256" key="5">
    <source>
        <dbReference type="ARBA" id="ARBA00023065"/>
    </source>
</evidence>
<evidence type="ECO:0000313" key="12">
    <source>
        <dbReference type="Proteomes" id="UP000001056"/>
    </source>
</evidence>
<organism evidence="11 12">
    <name type="scientific">Chaetomium globosum (strain ATCC 6205 / CBS 148.51 / DSM 1962 / NBRC 6347 / NRRL 1970)</name>
    <name type="common">Soil fungus</name>
    <dbReference type="NCBI Taxonomy" id="306901"/>
    <lineage>
        <taxon>Eukaryota</taxon>
        <taxon>Fungi</taxon>
        <taxon>Dikarya</taxon>
        <taxon>Ascomycota</taxon>
        <taxon>Pezizomycotina</taxon>
        <taxon>Sordariomycetes</taxon>
        <taxon>Sordariomycetidae</taxon>
        <taxon>Sordariales</taxon>
        <taxon>Chaetomiaceae</taxon>
        <taxon>Chaetomium</taxon>
    </lineage>
</organism>
<dbReference type="OrthoDB" id="167398at2759"/>
<dbReference type="VEuPathDB" id="FungiDB:CHGG_02323"/>
<dbReference type="RefSeq" id="XP_001228839.1">
    <property type="nucleotide sequence ID" value="XM_001228838.1"/>
</dbReference>
<gene>
    <name evidence="11" type="ORF">CHGG_02323</name>
</gene>
<evidence type="ECO:0000256" key="7">
    <source>
        <dbReference type="SAM" id="MobiDB-lite"/>
    </source>
</evidence>
<dbReference type="AlphaFoldDB" id="Q2HBT1"/>
<evidence type="ECO:0000256" key="6">
    <source>
        <dbReference type="ARBA" id="ARBA00023136"/>
    </source>
</evidence>
<feature type="transmembrane region" description="Helical" evidence="8">
    <location>
        <begin position="402"/>
        <end position="421"/>
    </location>
</feature>
<evidence type="ECO:0000256" key="8">
    <source>
        <dbReference type="SAM" id="Phobius"/>
    </source>
</evidence>
<feature type="region of interest" description="Disordered" evidence="7">
    <location>
        <begin position="493"/>
        <end position="513"/>
    </location>
</feature>
<dbReference type="GO" id="GO:0015677">
    <property type="term" value="P:copper ion import"/>
    <property type="evidence" value="ECO:0007669"/>
    <property type="project" value="TreeGrafter"/>
</dbReference>
<evidence type="ECO:0000313" key="11">
    <source>
        <dbReference type="EMBL" id="EAQ90388.1"/>
    </source>
</evidence>
<dbReference type="OMA" id="LTMESAY"/>
<sequence length="513" mass="56756">MQNLRGLLFTFAAQISCAAAKDFYGRIAHGTIGLGQAQYAPVTCAYACRSSMGSWMLDCGDSDDSEHGDHGGHNDMDMSSGHMMSMMPTPHCYATNDPFLMSLAWCIKSHCPDHLTISQLEEFWEMNVAGRNDEQPLPKYSYQDALARITTTPTTTYNSSSVLNGTQLVDEFFYSMVYGSLEGIEINIALDNQYAKFYAHVIDPPVFGTRHAVPVLFGLGLVPTRGQALFIFYIWAINIILSAVAYKITWPNLCFANLILALLYSRQVLGTRSLFLFAATTSNIQTSRNNLLLHVTSWSRSTFILVHRWIAVICILQACLHSALYLQMYDTMGPGMLTMESAYPYWYWGIIGTLAMVLILPGSVLPVRQRAYEFFLDWHLVWALLAIIGCFLHVYFRYHWQWGYEIWVAVAFAVWAFDWLLARPLRIARAGFNNRAYITIIDDDYLRIDVPGVEATGQTYLYSGTEGGGCGGGACRGGEVGCEEVVGGRVGWGGEGGRGGDDGGGVRAGGDGG</sequence>
<feature type="transmembrane region" description="Helical" evidence="8">
    <location>
        <begin position="346"/>
        <end position="367"/>
    </location>
</feature>
<feature type="signal peptide" evidence="9">
    <location>
        <begin position="1"/>
        <end position="20"/>
    </location>
</feature>
<accession>Q2HBT1</accession>
<keyword evidence="3 8" id="KW-0812">Transmembrane</keyword>
<keyword evidence="2" id="KW-0813">Transport</keyword>
<protein>
    <recommendedName>
        <fullName evidence="10">Ferric oxidoreductase domain-containing protein</fullName>
    </recommendedName>
</protein>
<reference evidence="12" key="1">
    <citation type="journal article" date="2015" name="Genome Announc.">
        <title>Draft genome sequence of the cellulolytic fungus Chaetomium globosum.</title>
        <authorList>
            <person name="Cuomo C.A."/>
            <person name="Untereiner W.A."/>
            <person name="Ma L.-J."/>
            <person name="Grabherr M."/>
            <person name="Birren B.W."/>
        </authorList>
    </citation>
    <scope>NUCLEOTIDE SEQUENCE [LARGE SCALE GENOMIC DNA]</scope>
    <source>
        <strain evidence="12">ATCC 6205 / CBS 148.51 / DSM 1962 / NBRC 6347 / NRRL 1970</strain>
    </source>
</reference>
<dbReference type="HOGENOM" id="CLU_010365_2_2_1"/>
<dbReference type="FunCoup" id="Q2HBT1">
    <property type="interactions" value="299"/>
</dbReference>
<name>Q2HBT1_CHAGB</name>
<evidence type="ECO:0000256" key="4">
    <source>
        <dbReference type="ARBA" id="ARBA00022989"/>
    </source>
</evidence>
<dbReference type="InterPro" id="IPR051410">
    <property type="entry name" value="Ferric/Cupric_Reductase"/>
</dbReference>
<proteinExistence type="predicted"/>
<keyword evidence="4 8" id="KW-1133">Transmembrane helix</keyword>